<sequence length="116" mass="12813">MDDNLVSNLKFGIHPSSPSRSLQEVIKIFYSPSSPEVLLRFCIKCHLDVNTRSPLLFESGISCKGEPIKKCPGVNALTSLRSDDNGVKGLESRFTWQSNVDSSSKLRTATLQARSK</sequence>
<evidence type="ECO:0000313" key="2">
    <source>
        <dbReference type="Proteomes" id="UP000499080"/>
    </source>
</evidence>
<dbReference type="AlphaFoldDB" id="A0A4Y2BVN8"/>
<reference evidence="1 2" key="1">
    <citation type="journal article" date="2019" name="Sci. Rep.">
        <title>Orb-weaving spider Araneus ventricosus genome elucidates the spidroin gene catalogue.</title>
        <authorList>
            <person name="Kono N."/>
            <person name="Nakamura H."/>
            <person name="Ohtoshi R."/>
            <person name="Moran D.A.P."/>
            <person name="Shinohara A."/>
            <person name="Yoshida Y."/>
            <person name="Fujiwara M."/>
            <person name="Mori M."/>
            <person name="Tomita M."/>
            <person name="Arakawa K."/>
        </authorList>
    </citation>
    <scope>NUCLEOTIDE SEQUENCE [LARGE SCALE GENOMIC DNA]</scope>
</reference>
<gene>
    <name evidence="1" type="ORF">AVEN_238685_1</name>
</gene>
<dbReference type="Proteomes" id="UP000499080">
    <property type="component" value="Unassembled WGS sequence"/>
</dbReference>
<accession>A0A4Y2BVN8</accession>
<name>A0A4Y2BVN8_ARAVE</name>
<protein>
    <submittedName>
        <fullName evidence="1">Uncharacterized protein</fullName>
    </submittedName>
</protein>
<dbReference type="EMBL" id="BGPR01000119">
    <property type="protein sequence ID" value="GBL96321.1"/>
    <property type="molecule type" value="Genomic_DNA"/>
</dbReference>
<proteinExistence type="predicted"/>
<dbReference type="OrthoDB" id="7469650at2759"/>
<keyword evidence="2" id="KW-1185">Reference proteome</keyword>
<evidence type="ECO:0000313" key="1">
    <source>
        <dbReference type="EMBL" id="GBL96321.1"/>
    </source>
</evidence>
<organism evidence="1 2">
    <name type="scientific">Araneus ventricosus</name>
    <name type="common">Orbweaver spider</name>
    <name type="synonym">Epeira ventricosa</name>
    <dbReference type="NCBI Taxonomy" id="182803"/>
    <lineage>
        <taxon>Eukaryota</taxon>
        <taxon>Metazoa</taxon>
        <taxon>Ecdysozoa</taxon>
        <taxon>Arthropoda</taxon>
        <taxon>Chelicerata</taxon>
        <taxon>Arachnida</taxon>
        <taxon>Araneae</taxon>
        <taxon>Araneomorphae</taxon>
        <taxon>Entelegynae</taxon>
        <taxon>Araneoidea</taxon>
        <taxon>Araneidae</taxon>
        <taxon>Araneus</taxon>
    </lineage>
</organism>
<comment type="caution">
    <text evidence="1">The sequence shown here is derived from an EMBL/GenBank/DDBJ whole genome shotgun (WGS) entry which is preliminary data.</text>
</comment>